<sequence>MEKQQVVIAGGGPVGLWLAAELRLNGISVTVLEERTEIDQRSKALTMHPRSIELLASRGIDQRFHDEAPKIPTGHFANLPSRLDFSLLDTPFPYTLFLPQARTEELFEEYARGLGATVRRGHRVTGFTEHADSVTVQVAGEQGPYAIEAEYLAGCDGSRSTVRERAGIGFPGTPFNFLGWLGDVALDNPPPLAFNQFNEHGGVLVAPLPGNRWRLAGTSPDGGATEWPGDLTMDELRQKTVAITGDDFGMRDPSWLSRYSNTTRLATEYRRGRVLLAGDAAHQHFPTGGVGMNYGMQDAHNLGWKLAAALNGWAPEGLLDTYHTERHLIGAQLEEHSRAQTLLLTTFTPEALAMRSLTAQMIAAVPEFGRILAGKISAIGIGYPSDDPAAHPLTGTRAPGLTFTGTDITLFGLLRANAYLLLDLTADGALADRAQERITVHGGSPDRAHDGWDDVRAALIRPDGHVARAWTEQDDAKLGAAVDDGIAAVLGR</sequence>
<dbReference type="Proteomes" id="UP001474181">
    <property type="component" value="Unassembled WGS sequence"/>
</dbReference>
<organism evidence="5 6">
    <name type="scientific">Streptomyces hyaluromycini</name>
    <dbReference type="NCBI Taxonomy" id="1377993"/>
    <lineage>
        <taxon>Bacteria</taxon>
        <taxon>Bacillati</taxon>
        <taxon>Actinomycetota</taxon>
        <taxon>Actinomycetes</taxon>
        <taxon>Kitasatosporales</taxon>
        <taxon>Streptomycetaceae</taxon>
        <taxon>Streptomyces</taxon>
    </lineage>
</organism>
<gene>
    <name evidence="5" type="ORF">ABT404_02460</name>
</gene>
<proteinExistence type="predicted"/>
<dbReference type="InterPro" id="IPR036188">
    <property type="entry name" value="FAD/NAD-bd_sf"/>
</dbReference>
<dbReference type="Pfam" id="PF01494">
    <property type="entry name" value="FAD_binding_3"/>
    <property type="match status" value="1"/>
</dbReference>
<evidence type="ECO:0000313" key="6">
    <source>
        <dbReference type="Proteomes" id="UP001474181"/>
    </source>
</evidence>
<feature type="domain" description="FAD-binding" evidence="4">
    <location>
        <begin position="4"/>
        <end position="336"/>
    </location>
</feature>
<dbReference type="PANTHER" id="PTHR43004:SF19">
    <property type="entry name" value="BINDING MONOOXYGENASE, PUTATIVE (JCVI)-RELATED"/>
    <property type="match status" value="1"/>
</dbReference>
<dbReference type="InterPro" id="IPR050641">
    <property type="entry name" value="RIFMO-like"/>
</dbReference>
<dbReference type="GO" id="GO:0004497">
    <property type="term" value="F:monooxygenase activity"/>
    <property type="evidence" value="ECO:0007669"/>
    <property type="project" value="UniProtKB-KW"/>
</dbReference>
<dbReference type="PANTHER" id="PTHR43004">
    <property type="entry name" value="TRK SYSTEM POTASSIUM UPTAKE PROTEIN"/>
    <property type="match status" value="1"/>
</dbReference>
<dbReference type="SUPFAM" id="SSF51905">
    <property type="entry name" value="FAD/NAD(P)-binding domain"/>
    <property type="match status" value="1"/>
</dbReference>
<evidence type="ECO:0000259" key="4">
    <source>
        <dbReference type="Pfam" id="PF01494"/>
    </source>
</evidence>
<dbReference type="Gene3D" id="3.30.70.2450">
    <property type="match status" value="1"/>
</dbReference>
<comment type="cofactor">
    <cofactor evidence="1">
        <name>FAD</name>
        <dbReference type="ChEBI" id="CHEBI:57692"/>
    </cofactor>
</comment>
<evidence type="ECO:0000256" key="2">
    <source>
        <dbReference type="ARBA" id="ARBA00022630"/>
    </source>
</evidence>
<dbReference type="Gene3D" id="3.50.50.60">
    <property type="entry name" value="FAD/NAD(P)-binding domain"/>
    <property type="match status" value="1"/>
</dbReference>
<dbReference type="EMBL" id="JBEPEK010000009">
    <property type="protein sequence ID" value="MER7178354.1"/>
    <property type="molecule type" value="Genomic_DNA"/>
</dbReference>
<keyword evidence="5" id="KW-0503">Monooxygenase</keyword>
<dbReference type="InterPro" id="IPR002938">
    <property type="entry name" value="FAD-bd"/>
</dbReference>
<accession>A0ABV1WPX3</accession>
<keyword evidence="6" id="KW-1185">Reference proteome</keyword>
<comment type="caution">
    <text evidence="5">The sequence shown here is derived from an EMBL/GenBank/DDBJ whole genome shotgun (WGS) entry which is preliminary data.</text>
</comment>
<dbReference type="RefSeq" id="WP_350776661.1">
    <property type="nucleotide sequence ID" value="NZ_JBEPEK010000009.1"/>
</dbReference>
<keyword evidence="3" id="KW-0274">FAD</keyword>
<dbReference type="PRINTS" id="PR00420">
    <property type="entry name" value="RNGMNOXGNASE"/>
</dbReference>
<keyword evidence="2" id="KW-0285">Flavoprotein</keyword>
<protein>
    <submittedName>
        <fullName evidence="5">FAD-dependent monooxygenase</fullName>
    </submittedName>
</protein>
<evidence type="ECO:0000256" key="1">
    <source>
        <dbReference type="ARBA" id="ARBA00001974"/>
    </source>
</evidence>
<name>A0ABV1WPX3_9ACTN</name>
<dbReference type="Gene3D" id="3.40.30.120">
    <property type="match status" value="1"/>
</dbReference>
<reference evidence="5 6" key="1">
    <citation type="submission" date="2024-06" db="EMBL/GenBank/DDBJ databases">
        <title>The Natural Products Discovery Center: Release of the First 8490 Sequenced Strains for Exploring Actinobacteria Biosynthetic Diversity.</title>
        <authorList>
            <person name="Kalkreuter E."/>
            <person name="Kautsar S.A."/>
            <person name="Yang D."/>
            <person name="Bader C.D."/>
            <person name="Teijaro C.N."/>
            <person name="Fluegel L."/>
            <person name="Davis C.M."/>
            <person name="Simpson J.R."/>
            <person name="Lauterbach L."/>
            <person name="Steele A.D."/>
            <person name="Gui C."/>
            <person name="Meng S."/>
            <person name="Li G."/>
            <person name="Viehrig K."/>
            <person name="Ye F."/>
            <person name="Su P."/>
            <person name="Kiefer A.F."/>
            <person name="Nichols A."/>
            <person name="Cepeda A.J."/>
            <person name="Yan W."/>
            <person name="Fan B."/>
            <person name="Jiang Y."/>
            <person name="Adhikari A."/>
            <person name="Zheng C.-J."/>
            <person name="Schuster L."/>
            <person name="Cowan T.M."/>
            <person name="Smanski M.J."/>
            <person name="Chevrette M.G."/>
            <person name="De Carvalho L.P.S."/>
            <person name="Shen B."/>
        </authorList>
    </citation>
    <scope>NUCLEOTIDE SEQUENCE [LARGE SCALE GENOMIC DNA]</scope>
    <source>
        <strain evidence="5 6">NPDC000234</strain>
    </source>
</reference>
<evidence type="ECO:0000313" key="5">
    <source>
        <dbReference type="EMBL" id="MER7178354.1"/>
    </source>
</evidence>
<evidence type="ECO:0000256" key="3">
    <source>
        <dbReference type="ARBA" id="ARBA00022827"/>
    </source>
</evidence>
<keyword evidence="5" id="KW-0560">Oxidoreductase</keyword>
<dbReference type="Pfam" id="PF21274">
    <property type="entry name" value="Rng_hyd_C"/>
    <property type="match status" value="1"/>
</dbReference>